<comment type="pathway">
    <text evidence="3 4">Sulfur metabolism; hydrogen sulfide biosynthesis; sulfite from sulfate.</text>
</comment>
<dbReference type="EC" id="1.8.4.10" evidence="4"/>
<dbReference type="GO" id="GO:0046872">
    <property type="term" value="F:metal ion binding"/>
    <property type="evidence" value="ECO:0007669"/>
    <property type="project" value="UniProtKB-KW"/>
</dbReference>
<dbReference type="PANTHER" id="PTHR46509">
    <property type="entry name" value="PHOSPHOADENOSINE PHOSPHOSULFATE REDUCTASE"/>
    <property type="match status" value="1"/>
</dbReference>
<dbReference type="GO" id="GO:0070814">
    <property type="term" value="P:hydrogen sulfide biosynthetic process"/>
    <property type="evidence" value="ECO:0007669"/>
    <property type="project" value="UniProtKB-UniRule"/>
</dbReference>
<feature type="binding site" evidence="4">
    <location>
        <position position="239"/>
    </location>
    <ligand>
        <name>[4Fe-4S] cluster</name>
        <dbReference type="ChEBI" id="CHEBI:49883"/>
    </ligand>
</feature>
<feature type="active site" description="Nucleophile; cysteine thiosulfonate intermediate" evidence="4">
    <location>
        <position position="344"/>
    </location>
</feature>
<dbReference type="GO" id="GO:0043866">
    <property type="term" value="F:adenylyl-sulfate reductase (thioredoxin) activity"/>
    <property type="evidence" value="ECO:0007669"/>
    <property type="project" value="UniProtKB-EC"/>
</dbReference>
<dbReference type="InterPro" id="IPR004511">
    <property type="entry name" value="PAPS/APS_Rdtase"/>
</dbReference>
<keyword evidence="6" id="KW-1185">Reference proteome</keyword>
<dbReference type="GO" id="GO:0004604">
    <property type="term" value="F:phosphoadenylyl-sulfate reductase (thioredoxin) activity"/>
    <property type="evidence" value="ECO:0007669"/>
    <property type="project" value="UniProtKB-UniRule"/>
</dbReference>
<keyword evidence="2 4" id="KW-0560">Oxidoreductase</keyword>
<dbReference type="HAMAP" id="MF_00063">
    <property type="entry name" value="CysH"/>
    <property type="match status" value="1"/>
</dbReference>
<name>A0A3T0EB91_9PROT</name>
<evidence type="ECO:0000256" key="3">
    <source>
        <dbReference type="ARBA" id="ARBA00024327"/>
    </source>
</evidence>
<dbReference type="Gene3D" id="3.40.50.620">
    <property type="entry name" value="HUPs"/>
    <property type="match status" value="1"/>
</dbReference>
<dbReference type="GO" id="GO:0019379">
    <property type="term" value="P:sulfate assimilation, phosphoadenylyl sulfate reduction by phosphoadenylyl-sulfate reductase (thioredoxin)"/>
    <property type="evidence" value="ECO:0007669"/>
    <property type="project" value="UniProtKB-UniRule"/>
</dbReference>
<dbReference type="InterPro" id="IPR002500">
    <property type="entry name" value="PAPS_reduct_dom"/>
</dbReference>
<dbReference type="Pfam" id="PF06073">
    <property type="entry name" value="DUF934"/>
    <property type="match status" value="1"/>
</dbReference>
<comment type="subcellular location">
    <subcellularLocation>
        <location evidence="4">Cytoplasm</location>
    </subcellularLocation>
</comment>
<evidence type="ECO:0000256" key="1">
    <source>
        <dbReference type="ARBA" id="ARBA00009732"/>
    </source>
</evidence>
<dbReference type="SUPFAM" id="SSF52402">
    <property type="entry name" value="Adenine nucleotide alpha hydrolases-like"/>
    <property type="match status" value="1"/>
</dbReference>
<organism evidence="5 6">
    <name type="scientific">Glycocaulis alkaliphilus</name>
    <dbReference type="NCBI Taxonomy" id="1434191"/>
    <lineage>
        <taxon>Bacteria</taxon>
        <taxon>Pseudomonadati</taxon>
        <taxon>Pseudomonadota</taxon>
        <taxon>Alphaproteobacteria</taxon>
        <taxon>Maricaulales</taxon>
        <taxon>Maricaulaceae</taxon>
        <taxon>Glycocaulis</taxon>
    </lineage>
</organism>
<keyword evidence="4" id="KW-0408">Iron</keyword>
<evidence type="ECO:0000313" key="6">
    <source>
        <dbReference type="Proteomes" id="UP000286954"/>
    </source>
</evidence>
<evidence type="ECO:0000256" key="2">
    <source>
        <dbReference type="ARBA" id="ARBA00023002"/>
    </source>
</evidence>
<reference evidence="5 6" key="1">
    <citation type="submission" date="2016-12" db="EMBL/GenBank/DDBJ databases">
        <title>The genome of dimorphic prosthecate Glycocaulis alkaliphilus 6b-8t, isolated from crude oil dictates its adaptability in petroleum environments.</title>
        <authorList>
            <person name="Wu X.-L."/>
            <person name="Geng S."/>
        </authorList>
    </citation>
    <scope>NUCLEOTIDE SEQUENCE [LARGE SCALE GENOMIC DNA]</scope>
    <source>
        <strain evidence="5 6">6B-8</strain>
    </source>
</reference>
<evidence type="ECO:0000313" key="5">
    <source>
        <dbReference type="EMBL" id="AZU04436.1"/>
    </source>
</evidence>
<dbReference type="KEGG" id="gak:X907_1913"/>
<dbReference type="Pfam" id="PF01507">
    <property type="entry name" value="PAPS_reduct"/>
    <property type="match status" value="1"/>
</dbReference>
<dbReference type="InterPro" id="IPR014729">
    <property type="entry name" value="Rossmann-like_a/b/a_fold"/>
</dbReference>
<comment type="function">
    <text evidence="4">Catalyzes the formation of sulfite from adenosine 5'-phosphosulfate (APS) using thioredoxin as an electron donor.</text>
</comment>
<dbReference type="PANTHER" id="PTHR46509:SF1">
    <property type="entry name" value="PHOSPHOADENOSINE PHOSPHOSULFATE REDUCTASE"/>
    <property type="match status" value="1"/>
</dbReference>
<comment type="cofactor">
    <cofactor evidence="4">
        <name>[4Fe-4S] cluster</name>
        <dbReference type="ChEBI" id="CHEBI:49883"/>
    </cofactor>
    <text evidence="4">Binds 1 [4Fe-4S] cluster per subunit.</text>
</comment>
<dbReference type="Proteomes" id="UP000286954">
    <property type="component" value="Chromosome"/>
</dbReference>
<comment type="catalytic activity">
    <reaction evidence="4">
        <text>[thioredoxin]-disulfide + sulfite + AMP + 2 H(+) = adenosine 5'-phosphosulfate + [thioredoxin]-dithiol</text>
        <dbReference type="Rhea" id="RHEA:21976"/>
        <dbReference type="Rhea" id="RHEA-COMP:10698"/>
        <dbReference type="Rhea" id="RHEA-COMP:10700"/>
        <dbReference type="ChEBI" id="CHEBI:15378"/>
        <dbReference type="ChEBI" id="CHEBI:17359"/>
        <dbReference type="ChEBI" id="CHEBI:29950"/>
        <dbReference type="ChEBI" id="CHEBI:50058"/>
        <dbReference type="ChEBI" id="CHEBI:58243"/>
        <dbReference type="ChEBI" id="CHEBI:456215"/>
        <dbReference type="EC" id="1.8.4.10"/>
    </reaction>
</comment>
<protein>
    <recommendedName>
        <fullName evidence="4">Adenosine 5'-phosphosulfate reductase</fullName>
        <shortName evidence="4">APS reductase</shortName>
        <ecNumber evidence="4">1.8.4.10</ecNumber>
    </recommendedName>
    <alternativeName>
        <fullName evidence="4">5'-adenylylsulfate reductase</fullName>
    </alternativeName>
    <alternativeName>
        <fullName evidence="4">Thioredoxin-dependent 5'-adenylylsulfate reductase</fullName>
    </alternativeName>
</protein>
<dbReference type="RefSeq" id="WP_179951432.1">
    <property type="nucleotide sequence ID" value="NZ_BMFB01000003.1"/>
</dbReference>
<accession>A0A3T0EB91</accession>
<dbReference type="AlphaFoldDB" id="A0A3T0EB91"/>
<comment type="similarity">
    <text evidence="1 4">Belongs to the PAPS reductase family. CysH subfamily.</text>
</comment>
<sequence length="367" mass="39586">MGNDSAATPRLARVEIDTATTPDAALEAARSAQAIDIRFPAFKDGRGYSLAALIRESGFAGELRATGDILPDQKDYLTRTGFDVIAPDDGSPRWARTSFTHAYQPGLAKGANDRVPAYRARALAIRKAQVEALNQQYGDAVPETIIAVAVEVFEGRIAMLSSFGIEAALGLALLAQVDRSVPVVFLDTQRHFPQTLSYRDELVAHLRLEDVRILTPDPAEARAADNDGKLFERDGEACCDLRKVRPLNAGLEGFDAVITGRKRAHGGGRQALQPFEFDGERVKINPVAGLAPADIAALYREMKLPAHPLSSQGYTSVGCWPCTAPSSGAHARDGRWPGSDRSECGIFDPVRTARADAARKRAVRLIG</sequence>
<dbReference type="GO" id="GO:0005737">
    <property type="term" value="C:cytoplasm"/>
    <property type="evidence" value="ECO:0007669"/>
    <property type="project" value="UniProtKB-SubCell"/>
</dbReference>
<dbReference type="InterPro" id="IPR008318">
    <property type="entry name" value="UCP030820"/>
</dbReference>
<evidence type="ECO:0000256" key="4">
    <source>
        <dbReference type="HAMAP-Rule" id="MF_00063"/>
    </source>
</evidence>
<feature type="binding site" evidence="4">
    <location>
        <position position="238"/>
    </location>
    <ligand>
        <name>[4Fe-4S] cluster</name>
        <dbReference type="ChEBI" id="CHEBI:49883"/>
    </ligand>
</feature>
<keyword evidence="4" id="KW-0479">Metal-binding</keyword>
<gene>
    <name evidence="4" type="primary">cysH</name>
    <name evidence="5" type="ORF">X907_1913</name>
</gene>
<keyword evidence="4" id="KW-0963">Cytoplasm</keyword>
<dbReference type="EMBL" id="CP018911">
    <property type="protein sequence ID" value="AZU04436.1"/>
    <property type="molecule type" value="Genomic_DNA"/>
</dbReference>
<feature type="binding site" evidence="4">
    <location>
        <position position="322"/>
    </location>
    <ligand>
        <name>[4Fe-4S] cluster</name>
        <dbReference type="ChEBI" id="CHEBI:49883"/>
    </ligand>
</feature>
<dbReference type="GO" id="GO:0051539">
    <property type="term" value="F:4 iron, 4 sulfur cluster binding"/>
    <property type="evidence" value="ECO:0007669"/>
    <property type="project" value="UniProtKB-UniRule"/>
</dbReference>
<dbReference type="NCBIfam" id="NF002537">
    <property type="entry name" value="PRK02090.1"/>
    <property type="match status" value="1"/>
</dbReference>
<keyword evidence="4" id="KW-0411">Iron-sulfur</keyword>
<proteinExistence type="inferred from homology"/>
<feature type="binding site" evidence="4">
    <location>
        <position position="319"/>
    </location>
    <ligand>
        <name>[4Fe-4S] cluster</name>
        <dbReference type="ChEBI" id="CHEBI:49883"/>
    </ligand>
</feature>